<keyword evidence="3" id="KW-0809">Transit peptide</keyword>
<dbReference type="GO" id="GO:0005762">
    <property type="term" value="C:mitochondrial large ribosomal subunit"/>
    <property type="evidence" value="ECO:0007669"/>
    <property type="project" value="TreeGrafter"/>
</dbReference>
<dbReference type="InterPro" id="IPR052143">
    <property type="entry name" value="Mitoribosomal_bL36m"/>
</dbReference>
<evidence type="ECO:0000313" key="8">
    <source>
        <dbReference type="EMBL" id="CAL5131663.1"/>
    </source>
</evidence>
<protein>
    <recommendedName>
        <fullName evidence="7">Ribosomal protein</fullName>
    </recommendedName>
</protein>
<dbReference type="AlphaFoldDB" id="A0AAV2T2J1"/>
<name>A0AAV2T2J1_CALDB</name>
<accession>A0AAV2T2J1</accession>
<evidence type="ECO:0000256" key="5">
    <source>
        <dbReference type="ARBA" id="ARBA00023128"/>
    </source>
</evidence>
<evidence type="ECO:0000256" key="7">
    <source>
        <dbReference type="RuleBase" id="RU000570"/>
    </source>
</evidence>
<comment type="similarity">
    <text evidence="2 7">Belongs to the bacterial ribosomal protein bL36 family.</text>
</comment>
<evidence type="ECO:0000256" key="3">
    <source>
        <dbReference type="ARBA" id="ARBA00022946"/>
    </source>
</evidence>
<dbReference type="GO" id="GO:0006412">
    <property type="term" value="P:translation"/>
    <property type="evidence" value="ECO:0007669"/>
    <property type="project" value="InterPro"/>
</dbReference>
<evidence type="ECO:0000256" key="6">
    <source>
        <dbReference type="ARBA" id="ARBA00023274"/>
    </source>
</evidence>
<proteinExistence type="inferred from homology"/>
<reference evidence="8" key="1">
    <citation type="submission" date="2024-06" db="EMBL/GenBank/DDBJ databases">
        <authorList>
            <person name="Liu X."/>
            <person name="Lenzi L."/>
            <person name="Haldenby T S."/>
            <person name="Uol C."/>
        </authorList>
    </citation>
    <scope>NUCLEOTIDE SEQUENCE</scope>
</reference>
<evidence type="ECO:0000256" key="2">
    <source>
        <dbReference type="ARBA" id="ARBA00007645"/>
    </source>
</evidence>
<comment type="caution">
    <text evidence="8">The sequence shown here is derived from an EMBL/GenBank/DDBJ whole genome shotgun (WGS) entry which is preliminary data.</text>
</comment>
<dbReference type="PANTHER" id="PTHR46909:SF1">
    <property type="entry name" value="LARGE RIBOSOMAL SUBUNIT PROTEIN BL36M"/>
    <property type="match status" value="1"/>
</dbReference>
<dbReference type="SUPFAM" id="SSF57840">
    <property type="entry name" value="Ribosomal protein L36"/>
    <property type="match status" value="1"/>
</dbReference>
<keyword evidence="5" id="KW-0496">Mitochondrion</keyword>
<evidence type="ECO:0000256" key="4">
    <source>
        <dbReference type="ARBA" id="ARBA00022980"/>
    </source>
</evidence>
<sequence>MQYISKALQLKPISSYIFAPSTVSLFRSEILAANSYNLTPKRFYKVYDHLTLRCRDCYFDRREGRLYVECKTHPRHKQMQKMRDPIRPWEYKRKVWKTVCWW</sequence>
<dbReference type="EMBL" id="CAXLJL010000101">
    <property type="protein sequence ID" value="CAL5131663.1"/>
    <property type="molecule type" value="Genomic_DNA"/>
</dbReference>
<organism evidence="8 9">
    <name type="scientific">Calicophoron daubneyi</name>
    <name type="common">Rumen fluke</name>
    <name type="synonym">Paramphistomum daubneyi</name>
    <dbReference type="NCBI Taxonomy" id="300641"/>
    <lineage>
        <taxon>Eukaryota</taxon>
        <taxon>Metazoa</taxon>
        <taxon>Spiralia</taxon>
        <taxon>Lophotrochozoa</taxon>
        <taxon>Platyhelminthes</taxon>
        <taxon>Trematoda</taxon>
        <taxon>Digenea</taxon>
        <taxon>Plagiorchiida</taxon>
        <taxon>Pronocephalata</taxon>
        <taxon>Paramphistomoidea</taxon>
        <taxon>Paramphistomidae</taxon>
        <taxon>Calicophoron</taxon>
    </lineage>
</organism>
<dbReference type="GO" id="GO:0003735">
    <property type="term" value="F:structural constituent of ribosome"/>
    <property type="evidence" value="ECO:0007669"/>
    <property type="project" value="InterPro"/>
</dbReference>
<dbReference type="NCBIfam" id="TIGR01022">
    <property type="entry name" value="rpmJ_bact"/>
    <property type="match status" value="1"/>
</dbReference>
<dbReference type="InterPro" id="IPR000473">
    <property type="entry name" value="Ribosomal_bL36"/>
</dbReference>
<evidence type="ECO:0000313" key="9">
    <source>
        <dbReference type="Proteomes" id="UP001497525"/>
    </source>
</evidence>
<dbReference type="Pfam" id="PF00444">
    <property type="entry name" value="Ribosomal_L36"/>
    <property type="match status" value="1"/>
</dbReference>
<keyword evidence="4 7" id="KW-0689">Ribosomal protein</keyword>
<dbReference type="PANTHER" id="PTHR46909">
    <property type="entry name" value="39S RIBOSOMAL PROTEIN L36, MITOCHONDRIAL"/>
    <property type="match status" value="1"/>
</dbReference>
<evidence type="ECO:0000256" key="1">
    <source>
        <dbReference type="ARBA" id="ARBA00004173"/>
    </source>
</evidence>
<dbReference type="InterPro" id="IPR035977">
    <property type="entry name" value="Ribosomal_bL36_sp"/>
</dbReference>
<comment type="subcellular location">
    <subcellularLocation>
        <location evidence="1">Mitochondrion</location>
    </subcellularLocation>
</comment>
<dbReference type="Proteomes" id="UP001497525">
    <property type="component" value="Unassembled WGS sequence"/>
</dbReference>
<gene>
    <name evidence="8" type="ORF">CDAUBV1_LOCUS4176</name>
</gene>
<keyword evidence="6 7" id="KW-0687">Ribonucleoprotein</keyword>